<dbReference type="AlphaFoldDB" id="A0A842IS62"/>
<dbReference type="Proteomes" id="UP000533900">
    <property type="component" value="Unassembled WGS sequence"/>
</dbReference>
<protein>
    <submittedName>
        <fullName evidence="1">Uncharacterized protein</fullName>
    </submittedName>
</protein>
<organism evidence="1 2">
    <name type="scientific">Winogradskyella flava</name>
    <dbReference type="NCBI Taxonomy" id="1884876"/>
    <lineage>
        <taxon>Bacteria</taxon>
        <taxon>Pseudomonadati</taxon>
        <taxon>Bacteroidota</taxon>
        <taxon>Flavobacteriia</taxon>
        <taxon>Flavobacteriales</taxon>
        <taxon>Flavobacteriaceae</taxon>
        <taxon>Winogradskyella</taxon>
    </lineage>
</organism>
<proteinExistence type="predicted"/>
<gene>
    <name evidence="1" type="ORF">H7F21_05975</name>
</gene>
<evidence type="ECO:0000313" key="1">
    <source>
        <dbReference type="EMBL" id="MBC2844634.1"/>
    </source>
</evidence>
<comment type="caution">
    <text evidence="1">The sequence shown here is derived from an EMBL/GenBank/DDBJ whole genome shotgun (WGS) entry which is preliminary data.</text>
</comment>
<keyword evidence="2" id="KW-1185">Reference proteome</keyword>
<reference evidence="1" key="1">
    <citation type="submission" date="2020-08" db="EMBL/GenBank/DDBJ databases">
        <title>Winogradskyella ouciana sp. nov., isolated from the hadal seawater of the Mariana Trench.</title>
        <authorList>
            <person name="He X."/>
        </authorList>
    </citation>
    <scope>NUCLEOTIDE SEQUENCE [LARGE SCALE GENOMIC DNA]</scope>
    <source>
        <strain evidence="1">KCTC 52348</strain>
    </source>
</reference>
<accession>A0A842IS62</accession>
<sequence length="151" mass="17101">MKTKKKTYVLLGLTLAVWGIIAYKIITALNPELPEVEQQDFVVNTNFKINTKVDTFSIAKVNRDPFLGTLVKKESKKTVKRRPAIQWKTISYQGIVKKGSDRMFIVSINGNQNLLKKGQAKDSVTLLYGNTKAITMRYKNQSKTYALNNGE</sequence>
<evidence type="ECO:0000313" key="2">
    <source>
        <dbReference type="Proteomes" id="UP000533900"/>
    </source>
</evidence>
<dbReference type="RefSeq" id="WP_185788293.1">
    <property type="nucleotide sequence ID" value="NZ_JACLCP010000001.1"/>
</dbReference>
<name>A0A842IS62_9FLAO</name>
<dbReference type="EMBL" id="JACLCP010000001">
    <property type="protein sequence ID" value="MBC2844634.1"/>
    <property type="molecule type" value="Genomic_DNA"/>
</dbReference>